<feature type="transmembrane region" description="Helical" evidence="5">
    <location>
        <begin position="290"/>
        <end position="309"/>
    </location>
</feature>
<dbReference type="Gene3D" id="2.40.50.140">
    <property type="entry name" value="Nucleic acid-binding proteins"/>
    <property type="match status" value="1"/>
</dbReference>
<evidence type="ECO:0000259" key="6">
    <source>
        <dbReference type="Pfam" id="PF01957"/>
    </source>
</evidence>
<evidence type="ECO:0000259" key="8">
    <source>
        <dbReference type="Pfam" id="PF25145"/>
    </source>
</evidence>
<evidence type="ECO:0000256" key="5">
    <source>
        <dbReference type="SAM" id="Phobius"/>
    </source>
</evidence>
<sequence length="423" mass="46671">MKKIFITIFLLFLILSSIYAQNQNVYIIPIKGTIELGLASFVERSIREHPNAKAFIFEIDTFGGRVDAAIKIRDTILATPTLTIAFIKDRAWSAGALIALSCEKIVISPSGSIGAAEPRPADEKTISALKAEFESTAKKRNRNPKIAAAMVDADEVIPGLKQKGKILTLYAEEAKKWKIADEILENTDSVIKFFNLEKGKIIELQPNWAENFVRFITDPTVSSIILTVGMLSLYVAIFTPGLGVPELLALVCLGLFFGGHYLAGLAGLEPVILFLLGLILIFIEMHTPGFGIPGIAGSISVFLSIYWTIVQKGGTLQALLTGILVVLSLIIFLAIYLPKSRVWIKFGLPESQKKDLGYTAFQERKDLIGKKGKTITMLRPTGIIEIEGEKFEAYSESEFIEPSEEVIVFKVEGNKIFVRRSEK</sequence>
<dbReference type="EMBL" id="CP001146">
    <property type="protein sequence ID" value="ACI18818.1"/>
    <property type="molecule type" value="Genomic_DNA"/>
</dbReference>
<keyword evidence="4 5" id="KW-0472">Membrane</keyword>
<dbReference type="eggNOG" id="COG1030">
    <property type="taxonomic scope" value="Bacteria"/>
</dbReference>
<feature type="transmembrane region" description="Helical" evidence="5">
    <location>
        <begin position="267"/>
        <end position="283"/>
    </location>
</feature>
<organism evidence="9 10">
    <name type="scientific">Dictyoglomus thermophilum (strain ATCC 35947 / DSM 3960 / H-6-12)</name>
    <dbReference type="NCBI Taxonomy" id="309799"/>
    <lineage>
        <taxon>Bacteria</taxon>
        <taxon>Pseudomonadati</taxon>
        <taxon>Dictyoglomota</taxon>
        <taxon>Dictyoglomia</taxon>
        <taxon>Dictyoglomales</taxon>
        <taxon>Dictyoglomaceae</taxon>
        <taxon>Dictyoglomus</taxon>
    </lineage>
</organism>
<gene>
    <name evidence="9" type="ordered locus">DICTH_0603</name>
</gene>
<dbReference type="InterPro" id="IPR056738">
    <property type="entry name" value="NfeD1b_N"/>
</dbReference>
<keyword evidence="3 5" id="KW-1133">Transmembrane helix</keyword>
<dbReference type="GO" id="GO:0005886">
    <property type="term" value="C:plasma membrane"/>
    <property type="evidence" value="ECO:0007669"/>
    <property type="project" value="TreeGrafter"/>
</dbReference>
<dbReference type="SUPFAM" id="SSF52096">
    <property type="entry name" value="ClpP/crotonase"/>
    <property type="match status" value="1"/>
</dbReference>
<comment type="subcellular location">
    <subcellularLocation>
        <location evidence="1">Membrane</location>
        <topology evidence="1">Multi-pass membrane protein</topology>
    </subcellularLocation>
</comment>
<dbReference type="Pfam" id="PF01957">
    <property type="entry name" value="NfeD"/>
    <property type="match status" value="1"/>
</dbReference>
<dbReference type="Proteomes" id="UP000001733">
    <property type="component" value="Chromosome"/>
</dbReference>
<dbReference type="Pfam" id="PF25145">
    <property type="entry name" value="NfeD1b_N"/>
    <property type="match status" value="1"/>
</dbReference>
<feature type="domain" description="NfeD integral membrane" evidence="7">
    <location>
        <begin position="220"/>
        <end position="335"/>
    </location>
</feature>
<keyword evidence="10" id="KW-1185">Reference proteome</keyword>
<evidence type="ECO:0000256" key="2">
    <source>
        <dbReference type="ARBA" id="ARBA00022692"/>
    </source>
</evidence>
<dbReference type="KEGG" id="dth:DICTH_0603"/>
<dbReference type="RefSeq" id="WP_012547450.1">
    <property type="nucleotide sequence ID" value="NC_011297.1"/>
</dbReference>
<feature type="transmembrane region" description="Helical" evidence="5">
    <location>
        <begin position="315"/>
        <end position="337"/>
    </location>
</feature>
<keyword evidence="2 5" id="KW-0812">Transmembrane</keyword>
<dbReference type="CDD" id="cd07021">
    <property type="entry name" value="Clp_protease_NfeD_like"/>
    <property type="match status" value="1"/>
</dbReference>
<feature type="domain" description="NfeD1b N-terminal" evidence="8">
    <location>
        <begin position="24"/>
        <end position="202"/>
    </location>
</feature>
<evidence type="ECO:0000313" key="10">
    <source>
        <dbReference type="Proteomes" id="UP000001733"/>
    </source>
</evidence>
<dbReference type="Gene3D" id="3.90.226.10">
    <property type="entry name" value="2-enoyl-CoA Hydratase, Chain A, domain 1"/>
    <property type="match status" value="1"/>
</dbReference>
<feature type="domain" description="NfeD-like C-terminal" evidence="6">
    <location>
        <begin position="365"/>
        <end position="420"/>
    </location>
</feature>
<evidence type="ECO:0000313" key="9">
    <source>
        <dbReference type="EMBL" id="ACI18818.1"/>
    </source>
</evidence>
<feature type="transmembrane region" description="Helical" evidence="5">
    <location>
        <begin position="220"/>
        <end position="237"/>
    </location>
</feature>
<dbReference type="Pfam" id="PF24961">
    <property type="entry name" value="NfeD_membrane"/>
    <property type="match status" value="1"/>
</dbReference>
<dbReference type="InterPro" id="IPR056739">
    <property type="entry name" value="NfeD_membrane"/>
</dbReference>
<dbReference type="InterPro" id="IPR029045">
    <property type="entry name" value="ClpP/crotonase-like_dom_sf"/>
</dbReference>
<dbReference type="STRING" id="309799.DICTH_0603"/>
<evidence type="ECO:0000259" key="7">
    <source>
        <dbReference type="Pfam" id="PF24961"/>
    </source>
</evidence>
<dbReference type="PaxDb" id="309799-DICTH_0603"/>
<evidence type="ECO:0000256" key="4">
    <source>
        <dbReference type="ARBA" id="ARBA00023136"/>
    </source>
</evidence>
<reference evidence="9 10" key="1">
    <citation type="journal article" date="2014" name="Genome Announc.">
        <title>Complete Genome Sequence of the Extreme Thermophile Dictyoglomus thermophilum H-6-12.</title>
        <authorList>
            <person name="Coil D.A."/>
            <person name="Badger J.H."/>
            <person name="Forberger H.C."/>
            <person name="Riggs F."/>
            <person name="Madupu R."/>
            <person name="Fedorova N."/>
            <person name="Ward N."/>
            <person name="Robb F.T."/>
            <person name="Eisen J.A."/>
        </authorList>
    </citation>
    <scope>NUCLEOTIDE SEQUENCE [LARGE SCALE GENOMIC DNA]</scope>
    <source>
        <strain evidence="10">ATCC 35947 / DSM 3960 / H-6-12</strain>
    </source>
</reference>
<dbReference type="InterPro" id="IPR012340">
    <property type="entry name" value="NA-bd_OB-fold"/>
</dbReference>
<dbReference type="InterPro" id="IPR002810">
    <property type="entry name" value="NfeD-like_C"/>
</dbReference>
<dbReference type="InterPro" id="IPR052165">
    <property type="entry name" value="Membrane_assoc_protease"/>
</dbReference>
<evidence type="ECO:0000256" key="3">
    <source>
        <dbReference type="ARBA" id="ARBA00022989"/>
    </source>
</evidence>
<protein>
    <submittedName>
        <fullName evidence="9">YqeZ</fullName>
    </submittedName>
</protein>
<dbReference type="SUPFAM" id="SSF141322">
    <property type="entry name" value="NfeD domain-like"/>
    <property type="match status" value="1"/>
</dbReference>
<dbReference type="OrthoDB" id="9806253at2"/>
<dbReference type="HOGENOM" id="CLU_024619_2_0_0"/>
<name>B5YD75_DICT6</name>
<evidence type="ECO:0000256" key="1">
    <source>
        <dbReference type="ARBA" id="ARBA00004141"/>
    </source>
</evidence>
<accession>B5YD75</accession>
<dbReference type="PANTHER" id="PTHR33507:SF3">
    <property type="entry name" value="INNER MEMBRANE PROTEIN YBBJ"/>
    <property type="match status" value="1"/>
</dbReference>
<dbReference type="AlphaFoldDB" id="B5YD75"/>
<proteinExistence type="predicted"/>
<dbReference type="PANTHER" id="PTHR33507">
    <property type="entry name" value="INNER MEMBRANE PROTEIN YBBJ"/>
    <property type="match status" value="1"/>
</dbReference>